<dbReference type="Proteomes" id="UP000257451">
    <property type="component" value="Unassembled WGS sequence"/>
</dbReference>
<reference evidence="6 7" key="1">
    <citation type="journal article" date="2018" name="Sci. Rep.">
        <title>Extensive genomic diversity among Mycobacterium marinum strains revealed by whole genome sequencing.</title>
        <authorList>
            <person name="Das S."/>
            <person name="Pettersson B.M."/>
            <person name="Behra P.R."/>
            <person name="Mallick A."/>
            <person name="Cheramie M."/>
            <person name="Ramesh M."/>
            <person name="Shirreff L."/>
            <person name="DuCote T."/>
            <person name="Dasgupta S."/>
            <person name="Ennis D.G."/>
            <person name="Kirsebom L.A."/>
        </authorList>
    </citation>
    <scope>NUCLEOTIDE SEQUENCE [LARGE SCALE GENOMIC DNA]</scope>
    <source>
        <strain evidence="6 7">Davis1</strain>
    </source>
</reference>
<feature type="chain" id="PRO_5039135519" description="Low molecular weight antigen MTB12-like C-terminal domain-containing protein" evidence="4">
    <location>
        <begin position="25"/>
        <end position="219"/>
    </location>
</feature>
<evidence type="ECO:0000256" key="3">
    <source>
        <dbReference type="SAM" id="MobiDB-lite"/>
    </source>
</evidence>
<sequence precursor="true">MHRNRRLAITAITAVTAVATLGVAGCSPSPDNAESSTSAVAPAPPAAPSALPVPPSAPLPPPEALVDVLSRLADPNIPGDKKLDLVEGSTPDTAAALDRFTTAARDGGYLPMNFAANDLAWSATNPSDVVATVVVTTAQPENREFTFPMEFTPIHGGWQLSQRTSEMLLALGNSRGSQTATPEPSPGPAPNPEPAPVEPAPEESPPATGSVAPSSGPPG</sequence>
<feature type="region of interest" description="Disordered" evidence="3">
    <location>
        <begin position="172"/>
        <end position="219"/>
    </location>
</feature>
<evidence type="ECO:0000313" key="6">
    <source>
        <dbReference type="EMBL" id="RFZ33740.1"/>
    </source>
</evidence>
<comment type="similarity">
    <text evidence="2">Belongs to the MTB12 family.</text>
</comment>
<dbReference type="RefSeq" id="WP_117433296.1">
    <property type="nucleotide sequence ID" value="NZ_PEDF01000191.1"/>
</dbReference>
<feature type="compositionally biased region" description="Pro residues" evidence="3">
    <location>
        <begin position="42"/>
        <end position="59"/>
    </location>
</feature>
<dbReference type="Pfam" id="PF26580">
    <property type="entry name" value="Mtb12_C"/>
    <property type="match status" value="1"/>
</dbReference>
<evidence type="ECO:0000256" key="2">
    <source>
        <dbReference type="ARBA" id="ARBA00093774"/>
    </source>
</evidence>
<feature type="region of interest" description="Disordered" evidence="3">
    <location>
        <begin position="26"/>
        <end position="59"/>
    </location>
</feature>
<evidence type="ECO:0000313" key="7">
    <source>
        <dbReference type="Proteomes" id="UP000257451"/>
    </source>
</evidence>
<gene>
    <name evidence="6" type="ORF">DAVIS_04920</name>
</gene>
<comment type="caution">
    <text evidence="6">The sequence shown here is derived from an EMBL/GenBank/DDBJ whole genome shotgun (WGS) entry which is preliminary data.</text>
</comment>
<keyword evidence="1 4" id="KW-0732">Signal</keyword>
<dbReference type="EMBL" id="PEDF01000191">
    <property type="protein sequence ID" value="RFZ33740.1"/>
    <property type="molecule type" value="Genomic_DNA"/>
</dbReference>
<evidence type="ECO:0000259" key="5">
    <source>
        <dbReference type="Pfam" id="PF26580"/>
    </source>
</evidence>
<accession>A0A3E2MPI7</accession>
<dbReference type="PROSITE" id="PS51257">
    <property type="entry name" value="PROKAR_LIPOPROTEIN"/>
    <property type="match status" value="1"/>
</dbReference>
<name>A0A3E2MPI7_MYCMR</name>
<protein>
    <recommendedName>
        <fullName evidence="5">Low molecular weight antigen MTB12-like C-terminal domain-containing protein</fullName>
    </recommendedName>
</protein>
<feature type="domain" description="Low molecular weight antigen MTB12-like C-terminal" evidence="5">
    <location>
        <begin position="58"/>
        <end position="173"/>
    </location>
</feature>
<proteinExistence type="inferred from homology"/>
<dbReference type="InterPro" id="IPR058644">
    <property type="entry name" value="Mtb12-like_C"/>
</dbReference>
<organism evidence="6 7">
    <name type="scientific">Mycobacterium marinum</name>
    <dbReference type="NCBI Taxonomy" id="1781"/>
    <lineage>
        <taxon>Bacteria</taxon>
        <taxon>Bacillati</taxon>
        <taxon>Actinomycetota</taxon>
        <taxon>Actinomycetes</taxon>
        <taxon>Mycobacteriales</taxon>
        <taxon>Mycobacteriaceae</taxon>
        <taxon>Mycobacterium</taxon>
        <taxon>Mycobacterium ulcerans group</taxon>
    </lineage>
</organism>
<feature type="compositionally biased region" description="Pro residues" evidence="3">
    <location>
        <begin position="183"/>
        <end position="204"/>
    </location>
</feature>
<evidence type="ECO:0000256" key="4">
    <source>
        <dbReference type="SAM" id="SignalP"/>
    </source>
</evidence>
<dbReference type="AlphaFoldDB" id="A0A3E2MPI7"/>
<feature type="signal peptide" evidence="4">
    <location>
        <begin position="1"/>
        <end position="24"/>
    </location>
</feature>
<evidence type="ECO:0000256" key="1">
    <source>
        <dbReference type="ARBA" id="ARBA00022729"/>
    </source>
</evidence>